<reference evidence="3 4" key="1">
    <citation type="submission" date="2016-10" db="EMBL/GenBank/DDBJ databases">
        <title>The Draft Genome Sequence of Actinokineospora bangkokensis 44EHWT reveals the biosynthetic pathway of antifungal compounds Thailandins with unusual extender unit butylmalonyl-CoA.</title>
        <authorList>
            <person name="Greule A."/>
            <person name="Intra B."/>
            <person name="Flemming S."/>
            <person name="Rommel M.G."/>
            <person name="Panbangred W."/>
            <person name="Bechthold A."/>
        </authorList>
    </citation>
    <scope>NUCLEOTIDE SEQUENCE [LARGE SCALE GENOMIC DNA]</scope>
    <source>
        <strain evidence="3 4">44EHW</strain>
    </source>
</reference>
<evidence type="ECO:0000313" key="3">
    <source>
        <dbReference type="EMBL" id="OLR92200.1"/>
    </source>
</evidence>
<sequence>MKFLLIMHMNPVVWDGLTEAERQAVMDGHDRFIATITESGEMINTQALGDPVTSAVVRVRDGAPVVTDGPYTEGKEFLAGFYFVDVADRGRALELAAMIPDAAVAGMGVEVRPVMFAAGPDL</sequence>
<dbReference type="STRING" id="1193682.BJP25_23005"/>
<comment type="caution">
    <text evidence="3">The sequence shown here is derived from an EMBL/GenBank/DDBJ whole genome shotgun (WGS) entry which is preliminary data.</text>
</comment>
<evidence type="ECO:0000313" key="4">
    <source>
        <dbReference type="Proteomes" id="UP000186040"/>
    </source>
</evidence>
<dbReference type="EMBL" id="MKQR01000017">
    <property type="protein sequence ID" value="OLR92200.1"/>
    <property type="molecule type" value="Genomic_DNA"/>
</dbReference>
<dbReference type="Pfam" id="PF03795">
    <property type="entry name" value="YCII"/>
    <property type="match status" value="1"/>
</dbReference>
<proteinExistence type="inferred from homology"/>
<protein>
    <recommendedName>
        <fullName evidence="2">YCII-related domain-containing protein</fullName>
    </recommendedName>
</protein>
<gene>
    <name evidence="3" type="ORF">BJP25_23005</name>
</gene>
<dbReference type="OrthoDB" id="668782at2"/>
<evidence type="ECO:0000256" key="1">
    <source>
        <dbReference type="ARBA" id="ARBA00007689"/>
    </source>
</evidence>
<dbReference type="InterPro" id="IPR005545">
    <property type="entry name" value="YCII"/>
</dbReference>
<feature type="domain" description="YCII-related" evidence="2">
    <location>
        <begin position="1"/>
        <end position="114"/>
    </location>
</feature>
<keyword evidence="4" id="KW-1185">Reference proteome</keyword>
<dbReference type="Gene3D" id="3.30.70.1060">
    <property type="entry name" value="Dimeric alpha+beta barrel"/>
    <property type="match status" value="1"/>
</dbReference>
<name>A0A1Q9LJL3_9PSEU</name>
<dbReference type="PANTHER" id="PTHR35174">
    <property type="entry name" value="BLL7171 PROTEIN-RELATED"/>
    <property type="match status" value="1"/>
</dbReference>
<dbReference type="InterPro" id="IPR011008">
    <property type="entry name" value="Dimeric_a/b-barrel"/>
</dbReference>
<dbReference type="PANTHER" id="PTHR35174:SF3">
    <property type="entry name" value="BLL7171 PROTEIN"/>
    <property type="match status" value="1"/>
</dbReference>
<dbReference type="SUPFAM" id="SSF54909">
    <property type="entry name" value="Dimeric alpha+beta barrel"/>
    <property type="match status" value="1"/>
</dbReference>
<dbReference type="RefSeq" id="WP_075976089.1">
    <property type="nucleotide sequence ID" value="NZ_MKQR01000017.1"/>
</dbReference>
<dbReference type="AlphaFoldDB" id="A0A1Q9LJL3"/>
<comment type="similarity">
    <text evidence="1">Belongs to the YciI family.</text>
</comment>
<organism evidence="3 4">
    <name type="scientific">Actinokineospora bangkokensis</name>
    <dbReference type="NCBI Taxonomy" id="1193682"/>
    <lineage>
        <taxon>Bacteria</taxon>
        <taxon>Bacillati</taxon>
        <taxon>Actinomycetota</taxon>
        <taxon>Actinomycetes</taxon>
        <taxon>Pseudonocardiales</taxon>
        <taxon>Pseudonocardiaceae</taxon>
        <taxon>Actinokineospora</taxon>
    </lineage>
</organism>
<evidence type="ECO:0000259" key="2">
    <source>
        <dbReference type="Pfam" id="PF03795"/>
    </source>
</evidence>
<accession>A0A1Q9LJL3</accession>
<dbReference type="Proteomes" id="UP000186040">
    <property type="component" value="Unassembled WGS sequence"/>
</dbReference>